<evidence type="ECO:0000313" key="2">
    <source>
        <dbReference type="EMBL" id="QHT18297.1"/>
    </source>
</evidence>
<dbReference type="AlphaFoldDB" id="A0A6C0DNV9"/>
<feature type="transmembrane region" description="Helical" evidence="1">
    <location>
        <begin position="151"/>
        <end position="177"/>
    </location>
</feature>
<name>A0A6C0DNV9_9ZZZZ</name>
<accession>A0A6C0DNV9</accession>
<proteinExistence type="predicted"/>
<evidence type="ECO:0008006" key="3">
    <source>
        <dbReference type="Google" id="ProtNLM"/>
    </source>
</evidence>
<evidence type="ECO:0000256" key="1">
    <source>
        <dbReference type="SAM" id="Phobius"/>
    </source>
</evidence>
<protein>
    <recommendedName>
        <fullName evidence="3">Vint domain-containing protein</fullName>
    </recommendedName>
</protein>
<keyword evidence="1" id="KW-0472">Membrane</keyword>
<feature type="transmembrane region" description="Helical" evidence="1">
    <location>
        <begin position="183"/>
        <end position="204"/>
    </location>
</feature>
<keyword evidence="1" id="KW-1133">Transmembrane helix</keyword>
<dbReference type="EMBL" id="MN739654">
    <property type="protein sequence ID" value="QHT18297.1"/>
    <property type="molecule type" value="Genomic_DNA"/>
</dbReference>
<organism evidence="2">
    <name type="scientific">viral metagenome</name>
    <dbReference type="NCBI Taxonomy" id="1070528"/>
    <lineage>
        <taxon>unclassified sequences</taxon>
        <taxon>metagenomes</taxon>
        <taxon>organismal metagenomes</taxon>
    </lineage>
</organism>
<reference evidence="2" key="1">
    <citation type="journal article" date="2020" name="Nature">
        <title>Giant virus diversity and host interactions through global metagenomics.</title>
        <authorList>
            <person name="Schulz F."/>
            <person name="Roux S."/>
            <person name="Paez-Espino D."/>
            <person name="Jungbluth S."/>
            <person name="Walsh D.A."/>
            <person name="Denef V.J."/>
            <person name="McMahon K.D."/>
            <person name="Konstantinidis K.T."/>
            <person name="Eloe-Fadrosh E.A."/>
            <person name="Kyrpides N.C."/>
            <person name="Woyke T."/>
        </authorList>
    </citation>
    <scope>NUCLEOTIDE SEQUENCE</scope>
    <source>
        <strain evidence="2">GVMAG-M-3300023174-46</strain>
    </source>
</reference>
<sequence length="511" mass="56684">MLKGVPLMAVTTALFIYFAYLVATLEIQDIRENWDKRRCEFLVMLVAHYVPKEGTPLDVRTTFASDNFNFCLNYAVDSSVNNSMAPVMNIMTKNVEATVPVTHSMNMMRTSATSLFKPVNNLFNIFWQKFKLAGYQIARIMKALNSGMRRAQAIAISMLFAGFSGITAIVNFIRFAILVTIQLIAMIVGALTAMSFIPFVGTFFKALLEQFMYSIIGVLLLIAQSAFIFGPGGDTYCVAAGTLVATEKGWKPVETLQPGDALEETNSVEGVLKTVGGSCVEIDGVILSKSHLLFYKNEWIFAGEHPEATLCSTKPDRLYCLNTSTRTWTVKSKTGSLVLRDWEELPEGYDAAWETFVDSLLNEGTPKTSQSNPGTSLQGPETKVWCLPKHSSTGGPVSIRHVQVGDFILDSDTTFTEVLGIYQDVCKDVPVSGPNSASWIWALETARWEHPPPSNSVKTTSFSYSLVTKSGFYRIWDAEETSFVVRDFTEVGSDRIHKTYPFTLSLLSTRK</sequence>
<feature type="transmembrane region" description="Helical" evidence="1">
    <location>
        <begin position="211"/>
        <end position="230"/>
    </location>
</feature>
<keyword evidence="1" id="KW-0812">Transmembrane</keyword>
<feature type="transmembrane region" description="Helical" evidence="1">
    <location>
        <begin position="6"/>
        <end position="27"/>
    </location>
</feature>